<dbReference type="HOGENOM" id="CLU_035154_1_0_1"/>
<dbReference type="AlphaFoldDB" id="A8N3A9"/>
<feature type="compositionally biased region" description="Low complexity" evidence="1">
    <location>
        <begin position="84"/>
        <end position="93"/>
    </location>
</feature>
<dbReference type="EMBL" id="AACS02000001">
    <property type="protein sequence ID" value="EAU92314.2"/>
    <property type="molecule type" value="Genomic_DNA"/>
</dbReference>
<dbReference type="RefSeq" id="XP_001829354.2">
    <property type="nucleotide sequence ID" value="XM_001829302.2"/>
</dbReference>
<accession>A8N3A9</accession>
<feature type="region of interest" description="Disordered" evidence="1">
    <location>
        <begin position="39"/>
        <end position="95"/>
    </location>
</feature>
<dbReference type="OMA" id="PDTHEQG"/>
<reference evidence="2 3" key="1">
    <citation type="journal article" date="2010" name="Proc. Natl. Acad. Sci. U.S.A.">
        <title>Insights into evolution of multicellular fungi from the assembled chromosomes of the mushroom Coprinopsis cinerea (Coprinus cinereus).</title>
        <authorList>
            <person name="Stajich J.E."/>
            <person name="Wilke S.K."/>
            <person name="Ahren D."/>
            <person name="Au C.H."/>
            <person name="Birren B.W."/>
            <person name="Borodovsky M."/>
            <person name="Burns C."/>
            <person name="Canback B."/>
            <person name="Casselton L.A."/>
            <person name="Cheng C.K."/>
            <person name="Deng J."/>
            <person name="Dietrich F.S."/>
            <person name="Fargo D.C."/>
            <person name="Farman M.L."/>
            <person name="Gathman A.C."/>
            <person name="Goldberg J."/>
            <person name="Guigo R."/>
            <person name="Hoegger P.J."/>
            <person name="Hooker J.B."/>
            <person name="Huggins A."/>
            <person name="James T.Y."/>
            <person name="Kamada T."/>
            <person name="Kilaru S."/>
            <person name="Kodira C."/>
            <person name="Kues U."/>
            <person name="Kupfer D."/>
            <person name="Kwan H.S."/>
            <person name="Lomsadze A."/>
            <person name="Li W."/>
            <person name="Lilly W.W."/>
            <person name="Ma L.J."/>
            <person name="Mackey A.J."/>
            <person name="Manning G."/>
            <person name="Martin F."/>
            <person name="Muraguchi H."/>
            <person name="Natvig D.O."/>
            <person name="Palmerini H."/>
            <person name="Ramesh M.A."/>
            <person name="Rehmeyer C.J."/>
            <person name="Roe B.A."/>
            <person name="Shenoy N."/>
            <person name="Stanke M."/>
            <person name="Ter-Hovhannisyan V."/>
            <person name="Tunlid A."/>
            <person name="Velagapudi R."/>
            <person name="Vision T.J."/>
            <person name="Zeng Q."/>
            <person name="Zolan M.E."/>
            <person name="Pukkila P.J."/>
        </authorList>
    </citation>
    <scope>NUCLEOTIDE SEQUENCE [LARGE SCALE GENOMIC DNA]</scope>
    <source>
        <strain evidence="3">Okayama-7 / 130 / ATCC MYA-4618 / FGSC 9003</strain>
    </source>
</reference>
<dbReference type="OrthoDB" id="3247214at2759"/>
<evidence type="ECO:0000256" key="1">
    <source>
        <dbReference type="SAM" id="MobiDB-lite"/>
    </source>
</evidence>
<dbReference type="InParanoid" id="A8N3A9"/>
<feature type="compositionally biased region" description="Low complexity" evidence="1">
    <location>
        <begin position="118"/>
        <end position="131"/>
    </location>
</feature>
<dbReference type="GeneID" id="6005783"/>
<feature type="region of interest" description="Disordered" evidence="1">
    <location>
        <begin position="117"/>
        <end position="163"/>
    </location>
</feature>
<sequence>MSTNGSDPSQPEATSSNNRFPIAKAAAVGRFKSFAGSFVPKKKKKSEPLFPPPSWNIEDFNPSSTNWTIPSPEPAPPPEIQTGATTDAAQQDANEVVEVEPVTLAKRLRAMIELLPIPGSLVPSSSTPSSSAITPKNESPSEQTASNHAATTTTPPIPPDMDKNLVQILSDEEVMNGDNKGKGKGRPGVWNLLAGLRKNDASRPEGAVSPIEEQEGGVMMYAPLDPKSDSVVELARTETIRSTDSSTVTSPSSSNPSLPSPEPAEIKLWVPSTTELSVLTTWWGYRLYLPPPVMAKLGATSVKAAARAAMITSALKWLIDKIPILLIPAQFRPAIKMLKSLTPFAGYVGVFIAWSWDRIRALDEGNGVVLTATWLLPVALIPMAWDAGDIFGPKLPPEIEEDIKHAGDDKGEKDDGKDKKGQAAETKPLKKSRFVW</sequence>
<evidence type="ECO:0000313" key="2">
    <source>
        <dbReference type="EMBL" id="EAU92314.2"/>
    </source>
</evidence>
<feature type="region of interest" description="Disordered" evidence="1">
    <location>
        <begin position="401"/>
        <end position="436"/>
    </location>
</feature>
<keyword evidence="3" id="KW-1185">Reference proteome</keyword>
<feature type="region of interest" description="Disordered" evidence="1">
    <location>
        <begin position="1"/>
        <end position="21"/>
    </location>
</feature>
<feature type="compositionally biased region" description="Polar residues" evidence="1">
    <location>
        <begin position="132"/>
        <end position="150"/>
    </location>
</feature>
<feature type="compositionally biased region" description="Low complexity" evidence="1">
    <location>
        <begin position="242"/>
        <end position="257"/>
    </location>
</feature>
<evidence type="ECO:0000313" key="3">
    <source>
        <dbReference type="Proteomes" id="UP000001861"/>
    </source>
</evidence>
<feature type="region of interest" description="Disordered" evidence="1">
    <location>
        <begin position="240"/>
        <end position="263"/>
    </location>
</feature>
<organism evidence="2 3">
    <name type="scientific">Coprinopsis cinerea (strain Okayama-7 / 130 / ATCC MYA-4618 / FGSC 9003)</name>
    <name type="common">Inky cap fungus</name>
    <name type="synonym">Hormographiella aspergillata</name>
    <dbReference type="NCBI Taxonomy" id="240176"/>
    <lineage>
        <taxon>Eukaryota</taxon>
        <taxon>Fungi</taxon>
        <taxon>Dikarya</taxon>
        <taxon>Basidiomycota</taxon>
        <taxon>Agaricomycotina</taxon>
        <taxon>Agaricomycetes</taxon>
        <taxon>Agaricomycetidae</taxon>
        <taxon>Agaricales</taxon>
        <taxon>Agaricineae</taxon>
        <taxon>Psathyrellaceae</taxon>
        <taxon>Coprinopsis</taxon>
    </lineage>
</organism>
<feature type="compositionally biased region" description="Basic and acidic residues" evidence="1">
    <location>
        <begin position="402"/>
        <end position="422"/>
    </location>
</feature>
<dbReference type="VEuPathDB" id="FungiDB:CC1G_00533"/>
<feature type="compositionally biased region" description="Polar residues" evidence="1">
    <location>
        <begin position="1"/>
        <end position="19"/>
    </location>
</feature>
<dbReference type="Proteomes" id="UP000001861">
    <property type="component" value="Unassembled WGS sequence"/>
</dbReference>
<dbReference type="KEGG" id="cci:CC1G_00533"/>
<proteinExistence type="predicted"/>
<comment type="caution">
    <text evidence="2">The sequence shown here is derived from an EMBL/GenBank/DDBJ whole genome shotgun (WGS) entry which is preliminary data.</text>
</comment>
<gene>
    <name evidence="2" type="ORF">CC1G_00533</name>
</gene>
<dbReference type="eggNOG" id="ENOG502SRR0">
    <property type="taxonomic scope" value="Eukaryota"/>
</dbReference>
<dbReference type="STRING" id="240176.A8N3A9"/>
<protein>
    <submittedName>
        <fullName evidence="2">Uncharacterized protein</fullName>
    </submittedName>
</protein>
<name>A8N3A9_COPC7</name>